<dbReference type="Proteomes" id="UP001254813">
    <property type="component" value="Unassembled WGS sequence"/>
</dbReference>
<dbReference type="RefSeq" id="WP_310928544.1">
    <property type="nucleotide sequence ID" value="NZ_JAMQOQ010000002.1"/>
</dbReference>
<comment type="caution">
    <text evidence="2">The sequence shown here is derived from an EMBL/GenBank/DDBJ whole genome shotgun (WGS) entry which is preliminary data.</text>
</comment>
<sequence>MVGPSMSEEERATASSRLKVGFVLLVAVSGALVAFQSGGSPVLVGGGFLAGLLVGLILIFFLVRWWADFLATTNRGRSR</sequence>
<keyword evidence="3" id="KW-1185">Reference proteome</keyword>
<keyword evidence="1" id="KW-1133">Transmembrane helix</keyword>
<feature type="transmembrane region" description="Helical" evidence="1">
    <location>
        <begin position="43"/>
        <end position="67"/>
    </location>
</feature>
<gene>
    <name evidence="2" type="ORF">NDI79_11150</name>
</gene>
<feature type="transmembrane region" description="Helical" evidence="1">
    <location>
        <begin position="20"/>
        <end position="37"/>
    </location>
</feature>
<keyword evidence="1" id="KW-0472">Membrane</keyword>
<dbReference type="EMBL" id="JAMQOQ010000002">
    <property type="protein sequence ID" value="MDS0294731.1"/>
    <property type="molecule type" value="Genomic_DNA"/>
</dbReference>
<proteinExistence type="predicted"/>
<keyword evidence="1" id="KW-0812">Transmembrane</keyword>
<evidence type="ECO:0000256" key="1">
    <source>
        <dbReference type="SAM" id="Phobius"/>
    </source>
</evidence>
<reference evidence="2 3" key="1">
    <citation type="submission" date="2022-06" db="EMBL/GenBank/DDBJ databases">
        <title>Halogeometricum sp. a new haloarchaeum isolate from saline soil.</title>
        <authorList>
            <person name="Strakova D."/>
            <person name="Galisteo C."/>
            <person name="Sanchez-Porro C."/>
            <person name="Ventosa A."/>
        </authorList>
    </citation>
    <scope>NUCLEOTIDE SEQUENCE [LARGE SCALE GENOMIC DNA]</scope>
    <source>
        <strain evidence="3">S3BR25-2</strain>
    </source>
</reference>
<evidence type="ECO:0000313" key="2">
    <source>
        <dbReference type="EMBL" id="MDS0294731.1"/>
    </source>
</evidence>
<name>A0ABU2G1R8_9EURY</name>
<organism evidence="2 3">
    <name type="scientific">Halogeometricum luteum</name>
    <dbReference type="NCBI Taxonomy" id="2950537"/>
    <lineage>
        <taxon>Archaea</taxon>
        <taxon>Methanobacteriati</taxon>
        <taxon>Methanobacteriota</taxon>
        <taxon>Stenosarchaea group</taxon>
        <taxon>Halobacteria</taxon>
        <taxon>Halobacteriales</taxon>
        <taxon>Haloferacaceae</taxon>
        <taxon>Halogeometricum</taxon>
    </lineage>
</organism>
<protein>
    <submittedName>
        <fullName evidence="2">Uncharacterized protein</fullName>
    </submittedName>
</protein>
<accession>A0ABU2G1R8</accession>
<evidence type="ECO:0000313" key="3">
    <source>
        <dbReference type="Proteomes" id="UP001254813"/>
    </source>
</evidence>